<dbReference type="RefSeq" id="WP_106366089.1">
    <property type="nucleotide sequence ID" value="NZ_PVTJ01000010.1"/>
</dbReference>
<reference evidence="2 3" key="1">
    <citation type="submission" date="2018-03" db="EMBL/GenBank/DDBJ databases">
        <title>Genomic Encyclopedia of Type Strains, Phase III (KMG-III): the genomes of soil and plant-associated and newly described type strains.</title>
        <authorList>
            <person name="Whitman W."/>
        </authorList>
    </citation>
    <scope>NUCLEOTIDE SEQUENCE [LARGE SCALE GENOMIC DNA]</scope>
    <source>
        <strain evidence="2 3">CGMCC 4.7067</strain>
    </source>
</reference>
<evidence type="ECO:0000313" key="2">
    <source>
        <dbReference type="EMBL" id="PRY56181.1"/>
    </source>
</evidence>
<organism evidence="2 3">
    <name type="scientific">Glycomyces artemisiae</name>
    <dbReference type="NCBI Taxonomy" id="1076443"/>
    <lineage>
        <taxon>Bacteria</taxon>
        <taxon>Bacillati</taxon>
        <taxon>Actinomycetota</taxon>
        <taxon>Actinomycetes</taxon>
        <taxon>Glycomycetales</taxon>
        <taxon>Glycomycetaceae</taxon>
        <taxon>Glycomyces</taxon>
    </lineage>
</organism>
<evidence type="ECO:0000313" key="3">
    <source>
        <dbReference type="Proteomes" id="UP000238176"/>
    </source>
</evidence>
<comment type="caution">
    <text evidence="2">The sequence shown here is derived from an EMBL/GenBank/DDBJ whole genome shotgun (WGS) entry which is preliminary data.</text>
</comment>
<sequence>MTDPIDMSDKPRHTGWGSQTSAEGDTDYGIDDLVRARRDGDPYYKRIKNIRDQLDAGDEPLDRLFDGDASHDDLLVLAQSLVALYLQMSEIVDLAYANYDGPDPASIAGEVVSMGLDILLAAAQPLQDAVGLALCNPERLGLSATMWRETEAALNTLSQHLSGAVADMLDVQWQGAARDAAVQRLAEYQDAVFTARLVAALLQELMERTAEFAQALNNRAKTLYVESIMDAVSLISMILGNPSSVIDVLLSTRSKLTRLALDIVNTLLAAGRIYEALSLLTDKLADEFEKTTALLDRLAACR</sequence>
<gene>
    <name evidence="2" type="ORF">B0I28_11063</name>
</gene>
<name>A0A2T0UE04_9ACTN</name>
<dbReference type="AlphaFoldDB" id="A0A2T0UE04"/>
<accession>A0A2T0UE04</accession>
<feature type="region of interest" description="Disordered" evidence="1">
    <location>
        <begin position="1"/>
        <end position="28"/>
    </location>
</feature>
<dbReference type="EMBL" id="PVTJ01000010">
    <property type="protein sequence ID" value="PRY56181.1"/>
    <property type="molecule type" value="Genomic_DNA"/>
</dbReference>
<dbReference type="Proteomes" id="UP000238176">
    <property type="component" value="Unassembled WGS sequence"/>
</dbReference>
<proteinExistence type="predicted"/>
<evidence type="ECO:0000256" key="1">
    <source>
        <dbReference type="SAM" id="MobiDB-lite"/>
    </source>
</evidence>
<keyword evidence="3" id="KW-1185">Reference proteome</keyword>
<protein>
    <submittedName>
        <fullName evidence="2">Uncharacterized protein</fullName>
    </submittedName>
</protein>
<dbReference type="OrthoDB" id="5180306at2"/>